<keyword evidence="7" id="KW-1133">Transmembrane helix</keyword>
<reference evidence="12" key="1">
    <citation type="journal article" date="2019" name="Int. J. Syst. Evol. Microbiol.">
        <title>The Global Catalogue of Microorganisms (GCM) 10K type strain sequencing project: providing services to taxonomists for standard genome sequencing and annotation.</title>
        <authorList>
            <consortium name="The Broad Institute Genomics Platform"/>
            <consortium name="The Broad Institute Genome Sequencing Center for Infectious Disease"/>
            <person name="Wu L."/>
            <person name="Ma J."/>
        </authorList>
    </citation>
    <scope>NUCLEOTIDE SEQUENCE [LARGE SCALE GENOMIC DNA]</scope>
    <source>
        <strain evidence="12">CCM 7480</strain>
    </source>
</reference>
<accession>A0ABV7PR59</accession>
<dbReference type="Pfam" id="PF11356">
    <property type="entry name" value="T2SSC"/>
    <property type="match status" value="1"/>
</dbReference>
<evidence type="ECO:0000313" key="11">
    <source>
        <dbReference type="EMBL" id="MFC3460021.1"/>
    </source>
</evidence>
<evidence type="ECO:0000256" key="4">
    <source>
        <dbReference type="ARBA" id="ARBA00022519"/>
    </source>
</evidence>
<feature type="region of interest" description="Disordered" evidence="9">
    <location>
        <begin position="135"/>
        <end position="248"/>
    </location>
</feature>
<sequence>MKRLPLLLTLLALVFLAVSVTYWGMQLYKPQQRQIAAAPPAGIPEPSADAAATLFGGQAATVVATNYQLTGIVAAGRDSVAILVADGQPPKALMVGKELSPGVTVSEVHPRYVMLSDGGVMKRIELAADTKPAVPLSGAAMPPAMPQQQPEPMAEMPQMEPQTAPGAVRPPPPPGEVDPVVGPNEEPPQETPPSPAAANYNGAVQGNQPMQGNQSMQGNQAPPPPAQPQMPPPTRVMGGPAAGQPVTQ</sequence>
<keyword evidence="6" id="KW-0653">Protein transport</keyword>
<comment type="subcellular location">
    <subcellularLocation>
        <location evidence="1">Cell inner membrane</location>
    </subcellularLocation>
</comment>
<evidence type="ECO:0000256" key="7">
    <source>
        <dbReference type="ARBA" id="ARBA00022989"/>
    </source>
</evidence>
<dbReference type="RefSeq" id="WP_312547934.1">
    <property type="nucleotide sequence ID" value="NZ_JBHRVV010000001.1"/>
</dbReference>
<evidence type="ECO:0000256" key="6">
    <source>
        <dbReference type="ARBA" id="ARBA00022927"/>
    </source>
</evidence>
<comment type="caution">
    <text evidence="11">The sequence shown here is derived from an EMBL/GenBank/DDBJ whole genome shotgun (WGS) entry which is preliminary data.</text>
</comment>
<keyword evidence="12" id="KW-1185">Reference proteome</keyword>
<evidence type="ECO:0000313" key="12">
    <source>
        <dbReference type="Proteomes" id="UP001595665"/>
    </source>
</evidence>
<keyword evidence="4" id="KW-0997">Cell inner membrane</keyword>
<protein>
    <submittedName>
        <fullName evidence="11">Type II secretion system protein N</fullName>
    </submittedName>
</protein>
<gene>
    <name evidence="11" type="ORF">ACFOPH_17450</name>
</gene>
<keyword evidence="8" id="KW-0472">Membrane</keyword>
<feature type="compositionally biased region" description="Polar residues" evidence="9">
    <location>
        <begin position="202"/>
        <end position="219"/>
    </location>
</feature>
<dbReference type="Gene3D" id="2.30.30.830">
    <property type="match status" value="1"/>
</dbReference>
<feature type="domain" description="Type II secretion system protein GspC N-terminal" evidence="10">
    <location>
        <begin position="48"/>
        <end position="125"/>
    </location>
</feature>
<keyword evidence="2" id="KW-0813">Transport</keyword>
<evidence type="ECO:0000256" key="1">
    <source>
        <dbReference type="ARBA" id="ARBA00004533"/>
    </source>
</evidence>
<evidence type="ECO:0000256" key="5">
    <source>
        <dbReference type="ARBA" id="ARBA00022692"/>
    </source>
</evidence>
<feature type="compositionally biased region" description="Pro residues" evidence="9">
    <location>
        <begin position="185"/>
        <end position="195"/>
    </location>
</feature>
<evidence type="ECO:0000259" key="10">
    <source>
        <dbReference type="Pfam" id="PF11356"/>
    </source>
</evidence>
<dbReference type="InterPro" id="IPR024961">
    <property type="entry name" value="T2SS_GspC_N"/>
</dbReference>
<name>A0ABV7PR59_9BURK</name>
<feature type="compositionally biased region" description="Pro residues" evidence="9">
    <location>
        <begin position="221"/>
        <end position="234"/>
    </location>
</feature>
<dbReference type="EMBL" id="JBHRVV010000001">
    <property type="protein sequence ID" value="MFC3460021.1"/>
    <property type="molecule type" value="Genomic_DNA"/>
</dbReference>
<organism evidence="11 12">
    <name type="scientific">Massilia haematophila</name>
    <dbReference type="NCBI Taxonomy" id="457923"/>
    <lineage>
        <taxon>Bacteria</taxon>
        <taxon>Pseudomonadati</taxon>
        <taxon>Pseudomonadota</taxon>
        <taxon>Betaproteobacteria</taxon>
        <taxon>Burkholderiales</taxon>
        <taxon>Oxalobacteraceae</taxon>
        <taxon>Telluria group</taxon>
        <taxon>Massilia</taxon>
    </lineage>
</organism>
<evidence type="ECO:0000256" key="2">
    <source>
        <dbReference type="ARBA" id="ARBA00022448"/>
    </source>
</evidence>
<keyword evidence="5" id="KW-0812">Transmembrane</keyword>
<keyword evidence="3" id="KW-1003">Cell membrane</keyword>
<proteinExistence type="predicted"/>
<feature type="compositionally biased region" description="Low complexity" evidence="9">
    <location>
        <begin position="139"/>
        <end position="167"/>
    </location>
</feature>
<evidence type="ECO:0000256" key="9">
    <source>
        <dbReference type="SAM" id="MobiDB-lite"/>
    </source>
</evidence>
<dbReference type="Proteomes" id="UP001595665">
    <property type="component" value="Unassembled WGS sequence"/>
</dbReference>
<evidence type="ECO:0000256" key="3">
    <source>
        <dbReference type="ARBA" id="ARBA00022475"/>
    </source>
</evidence>
<evidence type="ECO:0000256" key="8">
    <source>
        <dbReference type="ARBA" id="ARBA00023136"/>
    </source>
</evidence>